<dbReference type="EMBL" id="JBBPFD010000680">
    <property type="protein sequence ID" value="KAK7877624.1"/>
    <property type="molecule type" value="Genomic_DNA"/>
</dbReference>
<protein>
    <submittedName>
        <fullName evidence="2">Uncharacterized protein</fullName>
    </submittedName>
</protein>
<dbReference type="Pfam" id="PF00378">
    <property type="entry name" value="ECH_1"/>
    <property type="match status" value="1"/>
</dbReference>
<keyword evidence="3" id="KW-1185">Reference proteome</keyword>
<reference evidence="3" key="1">
    <citation type="submission" date="2024-04" db="EMBL/GenBank/DDBJ databases">
        <title>Salinicola lusitanus LLJ914,a marine bacterium isolated from the Okinawa Trough.</title>
        <authorList>
            <person name="Li J."/>
        </authorList>
    </citation>
    <scope>NUCLEOTIDE SEQUENCE [LARGE SCALE GENOMIC DNA]</scope>
</reference>
<dbReference type="PANTHER" id="PTHR43684:SF5">
    <property type="entry name" value="CHROMODOMAIN Y-LIKE PROTEIN"/>
    <property type="match status" value="1"/>
</dbReference>
<evidence type="ECO:0000313" key="3">
    <source>
        <dbReference type="Proteomes" id="UP001460270"/>
    </source>
</evidence>
<keyword evidence="1" id="KW-0812">Transmembrane</keyword>
<evidence type="ECO:0000313" key="2">
    <source>
        <dbReference type="EMBL" id="KAK7877624.1"/>
    </source>
</evidence>
<feature type="transmembrane region" description="Helical" evidence="1">
    <location>
        <begin position="12"/>
        <end position="31"/>
    </location>
</feature>
<dbReference type="SUPFAM" id="SSF52096">
    <property type="entry name" value="ClpP/crotonase"/>
    <property type="match status" value="1"/>
</dbReference>
<accession>A0AAW0MHT0</accession>
<dbReference type="CDD" id="cd06558">
    <property type="entry name" value="crotonase-like"/>
    <property type="match status" value="1"/>
</dbReference>
<keyword evidence="1" id="KW-1133">Transmembrane helix</keyword>
<dbReference type="Proteomes" id="UP001460270">
    <property type="component" value="Unassembled WGS sequence"/>
</dbReference>
<sequence>MATAASDDSKLLLLSSVGPVFCCGLDFMWFIPKLTEDRKREEQPHGRGPQVFVHCLATFPKPLVAAVNGPAVGLGAAILALCDVVWANEKAWIQTPYASTATPPTDAPPTPSR</sequence>
<proteinExistence type="predicted"/>
<dbReference type="Gene3D" id="3.90.226.10">
    <property type="entry name" value="2-enoyl-CoA Hydratase, Chain A, domain 1"/>
    <property type="match status" value="1"/>
</dbReference>
<dbReference type="PANTHER" id="PTHR43684">
    <property type="match status" value="1"/>
</dbReference>
<gene>
    <name evidence="2" type="ORF">WMY93_031636</name>
</gene>
<dbReference type="AlphaFoldDB" id="A0AAW0MHT0"/>
<keyword evidence="1" id="KW-0472">Membrane</keyword>
<dbReference type="InterPro" id="IPR029045">
    <property type="entry name" value="ClpP/crotonase-like_dom_sf"/>
</dbReference>
<organism evidence="2 3">
    <name type="scientific">Mugilogobius chulae</name>
    <name type="common">yellowstripe goby</name>
    <dbReference type="NCBI Taxonomy" id="88201"/>
    <lineage>
        <taxon>Eukaryota</taxon>
        <taxon>Metazoa</taxon>
        <taxon>Chordata</taxon>
        <taxon>Craniata</taxon>
        <taxon>Vertebrata</taxon>
        <taxon>Euteleostomi</taxon>
        <taxon>Actinopterygii</taxon>
        <taxon>Neopterygii</taxon>
        <taxon>Teleostei</taxon>
        <taxon>Neoteleostei</taxon>
        <taxon>Acanthomorphata</taxon>
        <taxon>Gobiaria</taxon>
        <taxon>Gobiiformes</taxon>
        <taxon>Gobioidei</taxon>
        <taxon>Gobiidae</taxon>
        <taxon>Gobionellinae</taxon>
        <taxon>Mugilogobius</taxon>
    </lineage>
</organism>
<dbReference type="GO" id="GO:0003714">
    <property type="term" value="F:transcription corepressor activity"/>
    <property type="evidence" value="ECO:0007669"/>
    <property type="project" value="TreeGrafter"/>
</dbReference>
<comment type="caution">
    <text evidence="2">The sequence shown here is derived from an EMBL/GenBank/DDBJ whole genome shotgun (WGS) entry which is preliminary data.</text>
</comment>
<dbReference type="GO" id="GO:0005634">
    <property type="term" value="C:nucleus"/>
    <property type="evidence" value="ECO:0007669"/>
    <property type="project" value="TreeGrafter"/>
</dbReference>
<dbReference type="InterPro" id="IPR051053">
    <property type="entry name" value="ECH/Chromodomain_protein"/>
</dbReference>
<name>A0AAW0MHT0_9GOBI</name>
<dbReference type="InterPro" id="IPR001753">
    <property type="entry name" value="Enoyl-CoA_hydra/iso"/>
</dbReference>
<evidence type="ECO:0000256" key="1">
    <source>
        <dbReference type="SAM" id="Phobius"/>
    </source>
</evidence>